<name>A0A3D8YHS5_9BACT</name>
<feature type="domain" description="HTH araC/xylS-type" evidence="4">
    <location>
        <begin position="189"/>
        <end position="287"/>
    </location>
</feature>
<comment type="caution">
    <text evidence="5">The sequence shown here is derived from an EMBL/GenBank/DDBJ whole genome shotgun (WGS) entry which is preliminary data.</text>
</comment>
<evidence type="ECO:0000313" key="5">
    <source>
        <dbReference type="EMBL" id="REA64225.1"/>
    </source>
</evidence>
<dbReference type="GO" id="GO:0043565">
    <property type="term" value="F:sequence-specific DNA binding"/>
    <property type="evidence" value="ECO:0007669"/>
    <property type="project" value="InterPro"/>
</dbReference>
<gene>
    <name evidence="5" type="ORF">DSL64_01330</name>
</gene>
<proteinExistence type="predicted"/>
<dbReference type="PANTHER" id="PTHR43280">
    <property type="entry name" value="ARAC-FAMILY TRANSCRIPTIONAL REGULATOR"/>
    <property type="match status" value="1"/>
</dbReference>
<dbReference type="Proteomes" id="UP000256373">
    <property type="component" value="Unassembled WGS sequence"/>
</dbReference>
<keyword evidence="1" id="KW-0805">Transcription regulation</keyword>
<dbReference type="SUPFAM" id="SSF46689">
    <property type="entry name" value="Homeodomain-like"/>
    <property type="match status" value="2"/>
</dbReference>
<reference evidence="5 6" key="1">
    <citation type="submission" date="2018-07" db="EMBL/GenBank/DDBJ databases">
        <title>Dyadobacter roseus sp. nov., isolated from rose rhizosphere soil.</title>
        <authorList>
            <person name="Chen L."/>
        </authorList>
    </citation>
    <scope>NUCLEOTIDE SEQUENCE [LARGE SCALE GENOMIC DNA]</scope>
    <source>
        <strain evidence="5 6">RS19</strain>
    </source>
</reference>
<dbReference type="SMART" id="SM00342">
    <property type="entry name" value="HTH_ARAC"/>
    <property type="match status" value="1"/>
</dbReference>
<dbReference type="PRINTS" id="PR00032">
    <property type="entry name" value="HTHARAC"/>
</dbReference>
<evidence type="ECO:0000256" key="3">
    <source>
        <dbReference type="ARBA" id="ARBA00023163"/>
    </source>
</evidence>
<dbReference type="InterPro" id="IPR018060">
    <property type="entry name" value="HTH_AraC"/>
</dbReference>
<dbReference type="Pfam" id="PF12833">
    <property type="entry name" value="HTH_18"/>
    <property type="match status" value="1"/>
</dbReference>
<organism evidence="5 6">
    <name type="scientific">Dyadobacter luteus</name>
    <dbReference type="NCBI Taxonomy" id="2259619"/>
    <lineage>
        <taxon>Bacteria</taxon>
        <taxon>Pseudomonadati</taxon>
        <taxon>Bacteroidota</taxon>
        <taxon>Cytophagia</taxon>
        <taxon>Cytophagales</taxon>
        <taxon>Spirosomataceae</taxon>
        <taxon>Dyadobacter</taxon>
    </lineage>
</organism>
<keyword evidence="2" id="KW-0238">DNA-binding</keyword>
<dbReference type="PROSITE" id="PS01124">
    <property type="entry name" value="HTH_ARAC_FAMILY_2"/>
    <property type="match status" value="1"/>
</dbReference>
<dbReference type="Gene3D" id="1.10.10.60">
    <property type="entry name" value="Homeodomain-like"/>
    <property type="match status" value="2"/>
</dbReference>
<dbReference type="InterPro" id="IPR020449">
    <property type="entry name" value="Tscrpt_reg_AraC-type_HTH"/>
</dbReference>
<dbReference type="GO" id="GO:0003700">
    <property type="term" value="F:DNA-binding transcription factor activity"/>
    <property type="evidence" value="ECO:0007669"/>
    <property type="project" value="InterPro"/>
</dbReference>
<keyword evidence="6" id="KW-1185">Reference proteome</keyword>
<evidence type="ECO:0000313" key="6">
    <source>
        <dbReference type="Proteomes" id="UP000256373"/>
    </source>
</evidence>
<dbReference type="InterPro" id="IPR018062">
    <property type="entry name" value="HTH_AraC-typ_CS"/>
</dbReference>
<evidence type="ECO:0000256" key="2">
    <source>
        <dbReference type="ARBA" id="ARBA00023125"/>
    </source>
</evidence>
<evidence type="ECO:0000256" key="1">
    <source>
        <dbReference type="ARBA" id="ARBA00023015"/>
    </source>
</evidence>
<protein>
    <submittedName>
        <fullName evidence="5">AraC family transcriptional regulator</fullName>
    </submittedName>
</protein>
<dbReference type="RefSeq" id="WP_115828833.1">
    <property type="nucleotide sequence ID" value="NZ_QNUL01000001.1"/>
</dbReference>
<dbReference type="EMBL" id="QNUL01000001">
    <property type="protein sequence ID" value="REA64225.1"/>
    <property type="molecule type" value="Genomic_DNA"/>
</dbReference>
<dbReference type="PANTHER" id="PTHR43280:SF2">
    <property type="entry name" value="HTH-TYPE TRANSCRIPTIONAL REGULATOR EXSA"/>
    <property type="match status" value="1"/>
</dbReference>
<sequence length="291" mass="33721">MQNNDFKGSFSLLNADHIRLNKNWNYHNVISPFYRIYLIDDGAGSLGDSSQDLILEKGFLYLVPSFTICNHHCSDFLSQYYIHVLEESADGNSLFATSRKIHKIASNEQDMVIFKRILSLNPGRDLGKTDNPKLYDKQPTLAGFRQRNNLIPFADYIETQGLILQLMSRFMNRNDFHNEKDTKIPSRILEAIHFMQTNLHTNITVEQLAERASQHPNYFSRLFQRYTSERPLSYLQKKRVERAQFLIATTSLPLSEIASETGFESLSYFSRIFKNVTGLSPTHYKINNHIV</sequence>
<keyword evidence="3" id="KW-0804">Transcription</keyword>
<evidence type="ECO:0000259" key="4">
    <source>
        <dbReference type="PROSITE" id="PS01124"/>
    </source>
</evidence>
<dbReference type="AlphaFoldDB" id="A0A3D8YHS5"/>
<dbReference type="InterPro" id="IPR009057">
    <property type="entry name" value="Homeodomain-like_sf"/>
</dbReference>
<dbReference type="PROSITE" id="PS00041">
    <property type="entry name" value="HTH_ARAC_FAMILY_1"/>
    <property type="match status" value="1"/>
</dbReference>
<accession>A0A3D8YHS5</accession>
<dbReference type="OrthoDB" id="1007602at2"/>